<evidence type="ECO:0000256" key="1">
    <source>
        <dbReference type="SAM" id="MobiDB-lite"/>
    </source>
</evidence>
<name>A0A0A9FVZ5_ARUDO</name>
<reference evidence="2" key="2">
    <citation type="journal article" date="2015" name="Data Brief">
        <title>Shoot transcriptome of the giant reed, Arundo donax.</title>
        <authorList>
            <person name="Barrero R.A."/>
            <person name="Guerrero F.D."/>
            <person name="Moolhuijzen P."/>
            <person name="Goolsby J.A."/>
            <person name="Tidwell J."/>
            <person name="Bellgard S.E."/>
            <person name="Bellgard M.I."/>
        </authorList>
    </citation>
    <scope>NUCLEOTIDE SEQUENCE</scope>
    <source>
        <tissue evidence="2">Shoot tissue taken approximately 20 cm above the soil surface</tissue>
    </source>
</reference>
<organism evidence="2">
    <name type="scientific">Arundo donax</name>
    <name type="common">Giant reed</name>
    <name type="synonym">Donax arundinaceus</name>
    <dbReference type="NCBI Taxonomy" id="35708"/>
    <lineage>
        <taxon>Eukaryota</taxon>
        <taxon>Viridiplantae</taxon>
        <taxon>Streptophyta</taxon>
        <taxon>Embryophyta</taxon>
        <taxon>Tracheophyta</taxon>
        <taxon>Spermatophyta</taxon>
        <taxon>Magnoliopsida</taxon>
        <taxon>Liliopsida</taxon>
        <taxon>Poales</taxon>
        <taxon>Poaceae</taxon>
        <taxon>PACMAD clade</taxon>
        <taxon>Arundinoideae</taxon>
        <taxon>Arundineae</taxon>
        <taxon>Arundo</taxon>
    </lineage>
</organism>
<dbReference type="AlphaFoldDB" id="A0A0A9FVZ5"/>
<feature type="region of interest" description="Disordered" evidence="1">
    <location>
        <begin position="1"/>
        <end position="29"/>
    </location>
</feature>
<evidence type="ECO:0000313" key="2">
    <source>
        <dbReference type="EMBL" id="JAE16442.1"/>
    </source>
</evidence>
<reference evidence="2" key="1">
    <citation type="submission" date="2014-09" db="EMBL/GenBank/DDBJ databases">
        <authorList>
            <person name="Magalhaes I.L.F."/>
            <person name="Oliveira U."/>
            <person name="Santos F.R."/>
            <person name="Vidigal T.H.D.A."/>
            <person name="Brescovit A.D."/>
            <person name="Santos A.J."/>
        </authorList>
    </citation>
    <scope>NUCLEOTIDE SEQUENCE</scope>
    <source>
        <tissue evidence="2">Shoot tissue taken approximately 20 cm above the soil surface</tissue>
    </source>
</reference>
<sequence>MPRRGGRPRGGGGGTPCFAAAARGRARRR</sequence>
<proteinExistence type="predicted"/>
<protein>
    <submittedName>
        <fullName evidence="2">Uncharacterized protein</fullName>
    </submittedName>
</protein>
<dbReference type="EMBL" id="GBRH01181454">
    <property type="protein sequence ID" value="JAE16442.1"/>
    <property type="molecule type" value="Transcribed_RNA"/>
</dbReference>
<accession>A0A0A9FVZ5</accession>